<evidence type="ECO:0000256" key="1">
    <source>
        <dbReference type="ARBA" id="ARBA00012513"/>
    </source>
</evidence>
<dbReference type="CDD" id="cd14014">
    <property type="entry name" value="STKc_PknB_like"/>
    <property type="match status" value="1"/>
</dbReference>
<dbReference type="InterPro" id="IPR020635">
    <property type="entry name" value="Tyr_kinase_cat_dom"/>
</dbReference>
<gene>
    <name evidence="10" type="ORF">NIES1031_22080</name>
</gene>
<dbReference type="Gene3D" id="3.30.200.20">
    <property type="entry name" value="Phosphorylase Kinase, domain 1"/>
    <property type="match status" value="1"/>
</dbReference>
<reference evidence="10 11" key="1">
    <citation type="submission" date="2016-11" db="EMBL/GenBank/DDBJ databases">
        <title>Draft Genome Sequences of Nine Cyanobacterial Strains from Diverse Habitats.</title>
        <authorList>
            <person name="Zhu T."/>
            <person name="Hou S."/>
            <person name="Lu X."/>
            <person name="Hess W.R."/>
        </authorList>
    </citation>
    <scope>NUCLEOTIDE SEQUENCE [LARGE SCALE GENOMIC DNA]</scope>
    <source>
        <strain evidence="10 11">5.2 s.c.1</strain>
    </source>
</reference>
<evidence type="ECO:0000256" key="3">
    <source>
        <dbReference type="ARBA" id="ARBA00022679"/>
    </source>
</evidence>
<dbReference type="STRING" id="247279.NIES1031_22080"/>
<evidence type="ECO:0000313" key="10">
    <source>
        <dbReference type="EMBL" id="OKH21280.1"/>
    </source>
</evidence>
<dbReference type="InterPro" id="IPR000719">
    <property type="entry name" value="Prot_kinase_dom"/>
</dbReference>
<evidence type="ECO:0000256" key="7">
    <source>
        <dbReference type="ARBA" id="ARBA00047899"/>
    </source>
</evidence>
<keyword evidence="5 10" id="KW-0418">Kinase</keyword>
<comment type="caution">
    <text evidence="10">The sequence shown here is derived from an EMBL/GenBank/DDBJ whole genome shotgun (WGS) entry which is preliminary data.</text>
</comment>
<dbReference type="PANTHER" id="PTHR24363:SF0">
    <property type="entry name" value="SERINE_THREONINE KINASE LIKE DOMAIN CONTAINING 1"/>
    <property type="match status" value="1"/>
</dbReference>
<name>A0A1U7HCH6_9CHRO</name>
<evidence type="ECO:0000256" key="2">
    <source>
        <dbReference type="ARBA" id="ARBA00022527"/>
    </source>
</evidence>
<comment type="catalytic activity">
    <reaction evidence="7">
        <text>L-threonyl-[protein] + ATP = O-phospho-L-threonyl-[protein] + ADP + H(+)</text>
        <dbReference type="Rhea" id="RHEA:46608"/>
        <dbReference type="Rhea" id="RHEA-COMP:11060"/>
        <dbReference type="Rhea" id="RHEA-COMP:11605"/>
        <dbReference type="ChEBI" id="CHEBI:15378"/>
        <dbReference type="ChEBI" id="CHEBI:30013"/>
        <dbReference type="ChEBI" id="CHEBI:30616"/>
        <dbReference type="ChEBI" id="CHEBI:61977"/>
        <dbReference type="ChEBI" id="CHEBI:456216"/>
        <dbReference type="EC" id="2.7.11.1"/>
    </reaction>
</comment>
<dbReference type="SMART" id="SM00219">
    <property type="entry name" value="TyrKc"/>
    <property type="match status" value="1"/>
</dbReference>
<dbReference type="PROSITE" id="PS00109">
    <property type="entry name" value="PROTEIN_KINASE_TYR"/>
    <property type="match status" value="1"/>
</dbReference>
<sequence>MPLYCNQGHKNQNGSRFCIECGEPLWLPAGEVLEKRYRLVRQLAAGGFGRTYLAENLHRFNERCVLKEFAPQVQGDHELEKAKELFEREAGALYNLKHPQLPRFLEFFQAETKTGVNCLFLAQDYIEGDTYYDLLRSRGSFSEDEVRQFLCKLLPVLTYIHAQKVVHRDIAPDNIILRSTDKMPVLIDFGGVKQVAATVVSRFTGLGMPTLIGKQGYAPEEQMRQGKVYPNSDLYALAVTALVLLTGKEPQDLYDSYKGTWQWRKEINVSPQLEAILQKMLAYQPGDRYTNAEEVLQALQTPLQKIPTLNISQLRTINILGRKPEPTRNRQSPENQTHSTKTQVMAANANKPIKLNLGWLRPLLMKAITVGLVGLAATSAWVFANAIMRTPSLNPIAQRSPTNTNTAARLQNVVSRRQALQIREAFFVGLVDDSFHRQHPDLNGRSLKSDAQDAALRNDWFTIAEQMLDKLEQAELSPAIRRRLGTYTEKDYTTWHKQANQGQLGNYTSDELTRQTNQKFYRLFPEERGKKLKLNTLGQIWYAIAAERVNQQKQASQ</sequence>
<comment type="catalytic activity">
    <reaction evidence="8">
        <text>L-seryl-[protein] + ATP = O-phospho-L-seryl-[protein] + ADP + H(+)</text>
        <dbReference type="Rhea" id="RHEA:17989"/>
        <dbReference type="Rhea" id="RHEA-COMP:9863"/>
        <dbReference type="Rhea" id="RHEA-COMP:11604"/>
        <dbReference type="ChEBI" id="CHEBI:15378"/>
        <dbReference type="ChEBI" id="CHEBI:29999"/>
        <dbReference type="ChEBI" id="CHEBI:30616"/>
        <dbReference type="ChEBI" id="CHEBI:83421"/>
        <dbReference type="ChEBI" id="CHEBI:456216"/>
        <dbReference type="EC" id="2.7.11.1"/>
    </reaction>
</comment>
<dbReference type="Pfam" id="PF00069">
    <property type="entry name" value="Pkinase"/>
    <property type="match status" value="1"/>
</dbReference>
<dbReference type="AlphaFoldDB" id="A0A1U7HCH6"/>
<organism evidence="10 11">
    <name type="scientific">Chroogloeocystis siderophila 5.2 s.c.1</name>
    <dbReference type="NCBI Taxonomy" id="247279"/>
    <lineage>
        <taxon>Bacteria</taxon>
        <taxon>Bacillati</taxon>
        <taxon>Cyanobacteriota</taxon>
        <taxon>Cyanophyceae</taxon>
        <taxon>Oscillatoriophycideae</taxon>
        <taxon>Chroococcales</taxon>
        <taxon>Chroococcaceae</taxon>
        <taxon>Chroogloeocystis</taxon>
    </lineage>
</organism>
<dbReference type="PROSITE" id="PS50011">
    <property type="entry name" value="PROTEIN_KINASE_DOM"/>
    <property type="match status" value="1"/>
</dbReference>
<keyword evidence="2 10" id="KW-0723">Serine/threonine-protein kinase</keyword>
<evidence type="ECO:0000259" key="9">
    <source>
        <dbReference type="PROSITE" id="PS50011"/>
    </source>
</evidence>
<evidence type="ECO:0000313" key="11">
    <source>
        <dbReference type="Proteomes" id="UP000185984"/>
    </source>
</evidence>
<keyword evidence="3" id="KW-0808">Transferase</keyword>
<dbReference type="Gene3D" id="1.10.510.10">
    <property type="entry name" value="Transferase(Phosphotransferase) domain 1"/>
    <property type="match status" value="1"/>
</dbReference>
<dbReference type="GO" id="GO:0004674">
    <property type="term" value="F:protein serine/threonine kinase activity"/>
    <property type="evidence" value="ECO:0007669"/>
    <property type="project" value="UniProtKB-KW"/>
</dbReference>
<evidence type="ECO:0000256" key="8">
    <source>
        <dbReference type="ARBA" id="ARBA00048679"/>
    </source>
</evidence>
<dbReference type="GO" id="GO:0004713">
    <property type="term" value="F:protein tyrosine kinase activity"/>
    <property type="evidence" value="ECO:0007669"/>
    <property type="project" value="InterPro"/>
</dbReference>
<dbReference type="EMBL" id="MRCC01000028">
    <property type="protein sequence ID" value="OKH21280.1"/>
    <property type="molecule type" value="Genomic_DNA"/>
</dbReference>
<evidence type="ECO:0000256" key="4">
    <source>
        <dbReference type="ARBA" id="ARBA00022741"/>
    </source>
</evidence>
<protein>
    <recommendedName>
        <fullName evidence="1">non-specific serine/threonine protein kinase</fullName>
        <ecNumber evidence="1">2.7.11.1</ecNumber>
    </recommendedName>
</protein>
<dbReference type="InterPro" id="IPR008266">
    <property type="entry name" value="Tyr_kinase_AS"/>
</dbReference>
<evidence type="ECO:0000256" key="5">
    <source>
        <dbReference type="ARBA" id="ARBA00022777"/>
    </source>
</evidence>
<evidence type="ECO:0000256" key="6">
    <source>
        <dbReference type="ARBA" id="ARBA00022840"/>
    </source>
</evidence>
<dbReference type="Proteomes" id="UP000185984">
    <property type="component" value="Unassembled WGS sequence"/>
</dbReference>
<dbReference type="SUPFAM" id="SSF56112">
    <property type="entry name" value="Protein kinase-like (PK-like)"/>
    <property type="match status" value="1"/>
</dbReference>
<keyword evidence="11" id="KW-1185">Reference proteome</keyword>
<dbReference type="InterPro" id="IPR011009">
    <property type="entry name" value="Kinase-like_dom_sf"/>
</dbReference>
<accession>A0A1U7HCH6</accession>
<dbReference type="OrthoDB" id="507628at2"/>
<dbReference type="PANTHER" id="PTHR24363">
    <property type="entry name" value="SERINE/THREONINE PROTEIN KINASE"/>
    <property type="match status" value="1"/>
</dbReference>
<keyword evidence="4" id="KW-0547">Nucleotide-binding</keyword>
<proteinExistence type="predicted"/>
<dbReference type="EC" id="2.7.11.1" evidence="1"/>
<dbReference type="GO" id="GO:0005524">
    <property type="term" value="F:ATP binding"/>
    <property type="evidence" value="ECO:0007669"/>
    <property type="project" value="UniProtKB-KW"/>
</dbReference>
<feature type="domain" description="Protein kinase" evidence="9">
    <location>
        <begin position="37"/>
        <end position="309"/>
    </location>
</feature>
<keyword evidence="6" id="KW-0067">ATP-binding</keyword>